<dbReference type="PANTHER" id="PTHR30408:SF12">
    <property type="entry name" value="TYPE I RESTRICTION ENZYME MJAVIII SPECIFICITY SUBUNIT"/>
    <property type="match status" value="1"/>
</dbReference>
<dbReference type="Pfam" id="PF01420">
    <property type="entry name" value="Methylase_S"/>
    <property type="match status" value="2"/>
</dbReference>
<dbReference type="InterPro" id="IPR000055">
    <property type="entry name" value="Restrct_endonuc_typeI_TRD"/>
</dbReference>
<keyword evidence="3" id="KW-1185">Reference proteome</keyword>
<proteinExistence type="predicted"/>
<dbReference type="PANTHER" id="PTHR30408">
    <property type="entry name" value="TYPE-1 RESTRICTION ENZYME ECOKI SPECIFICITY PROTEIN"/>
    <property type="match status" value="1"/>
</dbReference>
<dbReference type="InterPro" id="IPR052021">
    <property type="entry name" value="Type-I_RS_S_subunit"/>
</dbReference>
<reference evidence="2 3" key="1">
    <citation type="submission" date="2021-06" db="EMBL/GenBank/DDBJ databases">
        <authorList>
            <person name="Sun Q."/>
            <person name="Li D."/>
        </authorList>
    </citation>
    <scope>NUCLEOTIDE SEQUENCE [LARGE SCALE GENOMIC DNA]</scope>
    <source>
        <strain evidence="2 3">MSJ-1</strain>
    </source>
</reference>
<gene>
    <name evidence="2" type="ORF">KQI68_01905</name>
</gene>
<feature type="domain" description="Type I restriction modification DNA specificity" evidence="1">
    <location>
        <begin position="81"/>
        <end position="208"/>
    </location>
</feature>
<protein>
    <submittedName>
        <fullName evidence="2">Restriction endonuclease subunit S</fullName>
        <ecNumber evidence="2">3.1.21.-</ecNumber>
    </submittedName>
</protein>
<keyword evidence="2" id="KW-0255">Endonuclease</keyword>
<dbReference type="GO" id="GO:0016787">
    <property type="term" value="F:hydrolase activity"/>
    <property type="evidence" value="ECO:0007669"/>
    <property type="project" value="UniProtKB-KW"/>
</dbReference>
<evidence type="ECO:0000313" key="3">
    <source>
        <dbReference type="Proteomes" id="UP000783742"/>
    </source>
</evidence>
<organism evidence="2 3">
    <name type="scientific">Peptoniphilus ovalis</name>
    <dbReference type="NCBI Taxonomy" id="2841503"/>
    <lineage>
        <taxon>Bacteria</taxon>
        <taxon>Bacillati</taxon>
        <taxon>Bacillota</taxon>
        <taxon>Tissierellia</taxon>
        <taxon>Tissierellales</taxon>
        <taxon>Peptoniphilaceae</taxon>
        <taxon>Peptoniphilus</taxon>
    </lineage>
</organism>
<accession>A0ABS6FEI4</accession>
<keyword evidence="2" id="KW-0540">Nuclease</keyword>
<evidence type="ECO:0000313" key="2">
    <source>
        <dbReference type="EMBL" id="MBU5668587.1"/>
    </source>
</evidence>
<dbReference type="GO" id="GO:0004519">
    <property type="term" value="F:endonuclease activity"/>
    <property type="evidence" value="ECO:0007669"/>
    <property type="project" value="UniProtKB-KW"/>
</dbReference>
<dbReference type="EC" id="3.1.21.-" evidence="2"/>
<feature type="domain" description="Type I restriction modification DNA specificity" evidence="1">
    <location>
        <begin position="244"/>
        <end position="431"/>
    </location>
</feature>
<sequence>MTRKMKDSGIEWIGEIPEDWEVSLLKYLIVDRQGGVWGNEENYEDITNNRICIRIADFNYPEMIVNKDKGFTIRNYKKREIIKYTLNKGDILVEKSGGGEKTPVGRTVIWDEDIEALYANFIERLRVDSSKISPMYAQYCFYSFYGMGGSNLYFNQTTGIQNLDITKMMGSLKFPLPNLIQQKKIVDKLNLYLDDIKSITLTINQEIKKLEEYKKSVITEAVTKGLDKNVEMKDSGIEWIGEIPKHWKTPRIKDVALLKARIGWQGLRSDEFLYDENLPYLITGTDFKNGYVNWSTCVRVSEERFHLDRNIQVKENDLLITKDGTIGKLAIVRNCPSKVTLNSGVFVMRNQGNYKYIDRYMYYLLQSIQFELWFELNDSGNSTIRHLYQKDFYNFKFTYPSIEEQKEIVDYLDKKTKTIDESIQAKEKQLEILEEYKKSLIYEYVTGKKEVPSEEFI</sequence>
<keyword evidence="2" id="KW-0378">Hydrolase</keyword>
<comment type="caution">
    <text evidence="2">The sequence shown here is derived from an EMBL/GenBank/DDBJ whole genome shotgun (WGS) entry which is preliminary data.</text>
</comment>
<name>A0ABS6FEI4_9FIRM</name>
<dbReference type="EMBL" id="JAHLQO010000001">
    <property type="protein sequence ID" value="MBU5668587.1"/>
    <property type="molecule type" value="Genomic_DNA"/>
</dbReference>
<dbReference type="Proteomes" id="UP000783742">
    <property type="component" value="Unassembled WGS sequence"/>
</dbReference>
<dbReference type="RefSeq" id="WP_216548395.1">
    <property type="nucleotide sequence ID" value="NZ_JAHLQO010000001.1"/>
</dbReference>
<evidence type="ECO:0000259" key="1">
    <source>
        <dbReference type="Pfam" id="PF01420"/>
    </source>
</evidence>